<dbReference type="InterPro" id="IPR036188">
    <property type="entry name" value="FAD/NAD-bd_sf"/>
</dbReference>
<evidence type="ECO:0000256" key="5">
    <source>
        <dbReference type="ARBA" id="ARBA00022617"/>
    </source>
</evidence>
<dbReference type="Proteomes" id="UP001596083">
    <property type="component" value="Unassembled WGS sequence"/>
</dbReference>
<comment type="pathway">
    <text evidence="3">Nitrogen metabolism; nitrate reduction (assimilation).</text>
</comment>
<feature type="domain" description="BFD-like [2Fe-2S]-binding" evidence="11">
    <location>
        <begin position="468"/>
        <end position="512"/>
    </location>
</feature>
<evidence type="ECO:0000313" key="13">
    <source>
        <dbReference type="EMBL" id="MFC5723602.1"/>
    </source>
</evidence>
<evidence type="ECO:0000256" key="1">
    <source>
        <dbReference type="ARBA" id="ARBA00001929"/>
    </source>
</evidence>
<proteinExistence type="inferred from homology"/>
<dbReference type="InterPro" id="IPR023753">
    <property type="entry name" value="FAD/NAD-binding_dom"/>
</dbReference>
<evidence type="ECO:0000256" key="4">
    <source>
        <dbReference type="ARBA" id="ARBA00010429"/>
    </source>
</evidence>
<dbReference type="PRINTS" id="PR00411">
    <property type="entry name" value="PNDRDTASEI"/>
</dbReference>
<reference evidence="14" key="1">
    <citation type="journal article" date="2019" name="Int. J. Syst. Evol. Microbiol.">
        <title>The Global Catalogue of Microorganisms (GCM) 10K type strain sequencing project: providing services to taxonomists for standard genome sequencing and annotation.</title>
        <authorList>
            <consortium name="The Broad Institute Genomics Platform"/>
            <consortium name="The Broad Institute Genome Sequencing Center for Infectious Disease"/>
            <person name="Wu L."/>
            <person name="Ma J."/>
        </authorList>
    </citation>
    <scope>NUCLEOTIDE SEQUENCE [LARGE SCALE GENOMIC DNA]</scope>
    <source>
        <strain evidence="14">CGMCC 4.7304</strain>
    </source>
</reference>
<evidence type="ECO:0000256" key="7">
    <source>
        <dbReference type="ARBA" id="ARBA00023002"/>
    </source>
</evidence>
<keyword evidence="5" id="KW-0349">Heme</keyword>
<dbReference type="Gene3D" id="3.50.50.60">
    <property type="entry name" value="FAD/NAD(P)-binding domain"/>
    <property type="match status" value="4"/>
</dbReference>
<comment type="similarity">
    <text evidence="4">Belongs to the nitrite and sulfite reductase 4Fe-4S domain family.</text>
</comment>
<evidence type="ECO:0000256" key="2">
    <source>
        <dbReference type="ARBA" id="ARBA00001966"/>
    </source>
</evidence>
<evidence type="ECO:0000256" key="9">
    <source>
        <dbReference type="ARBA" id="ARBA00023014"/>
    </source>
</evidence>
<dbReference type="InterPro" id="IPR007419">
    <property type="entry name" value="BFD-like_2Fe2S-bd_dom"/>
</dbReference>
<feature type="compositionally biased region" description="Low complexity" evidence="10">
    <location>
        <begin position="537"/>
        <end position="557"/>
    </location>
</feature>
<comment type="cofactor">
    <cofactor evidence="1">
        <name>siroheme</name>
        <dbReference type="ChEBI" id="CHEBI:60052"/>
    </cofactor>
</comment>
<feature type="domain" description="FAD/NAD(P)-binding" evidence="12">
    <location>
        <begin position="8"/>
        <end position="287"/>
    </location>
</feature>
<dbReference type="RefSeq" id="WP_390319915.1">
    <property type="nucleotide sequence ID" value="NZ_JBHSPB010000019.1"/>
</dbReference>
<feature type="region of interest" description="Disordered" evidence="10">
    <location>
        <begin position="521"/>
        <end position="557"/>
    </location>
</feature>
<evidence type="ECO:0000259" key="11">
    <source>
        <dbReference type="Pfam" id="PF04324"/>
    </source>
</evidence>
<protein>
    <submittedName>
        <fullName evidence="13">FAD-dependent oxidoreductase</fullName>
    </submittedName>
</protein>
<dbReference type="EMBL" id="JBHSPB010000019">
    <property type="protein sequence ID" value="MFC5723602.1"/>
    <property type="molecule type" value="Genomic_DNA"/>
</dbReference>
<dbReference type="Pfam" id="PF07992">
    <property type="entry name" value="Pyr_redox_2"/>
    <property type="match status" value="2"/>
</dbReference>
<dbReference type="Gene3D" id="1.10.10.1100">
    <property type="entry name" value="BFD-like [2Fe-2S]-binding domain"/>
    <property type="match status" value="1"/>
</dbReference>
<keyword evidence="14" id="KW-1185">Reference proteome</keyword>
<gene>
    <name evidence="13" type="ORF">ACFP1Z_25910</name>
</gene>
<comment type="caution">
    <text evidence="13">The sequence shown here is derived from an EMBL/GenBank/DDBJ whole genome shotgun (WGS) entry which is preliminary data.</text>
</comment>
<keyword evidence="9" id="KW-0411">Iron-sulfur</keyword>
<dbReference type="InterPro" id="IPR041854">
    <property type="entry name" value="BFD-like_2Fe2S-bd_dom_sf"/>
</dbReference>
<evidence type="ECO:0000256" key="3">
    <source>
        <dbReference type="ARBA" id="ARBA00005096"/>
    </source>
</evidence>
<evidence type="ECO:0000256" key="8">
    <source>
        <dbReference type="ARBA" id="ARBA00023004"/>
    </source>
</evidence>
<comment type="cofactor">
    <cofactor evidence="2">
        <name>[4Fe-4S] cluster</name>
        <dbReference type="ChEBI" id="CHEBI:49883"/>
    </cofactor>
</comment>
<keyword evidence="8" id="KW-0408">Iron</keyword>
<evidence type="ECO:0000313" key="14">
    <source>
        <dbReference type="Proteomes" id="UP001596083"/>
    </source>
</evidence>
<dbReference type="PANTHER" id="PTHR43809">
    <property type="entry name" value="NITRITE REDUCTASE (NADH) LARGE SUBUNIT"/>
    <property type="match status" value="1"/>
</dbReference>
<name>A0ABW0Z642_9ACTN</name>
<evidence type="ECO:0000259" key="12">
    <source>
        <dbReference type="Pfam" id="PF07992"/>
    </source>
</evidence>
<sequence>MTTAGVGRLLVVGYGPAAHRLVDRLCAYGHDGPVTVLGAEPHPAYQRPLLTSLLDGALSPAALTLPPPPAPVTVRLGCAVTALDRRRRVVRTADGAELPYDTLVLATGARPALPSLPGLPEGAGALRTLDDCARLPDGPAAVVGAGVLGVETAFALRRAGRDVDLVHRGPWPMRHLLGERPGLLLARLLRDAGVRLRPGTEAERFHPGSGKLALRDGQLVRADAVLLCTGVTAATGPARRAGLAVGSRGFLVDDALRTSDPRIHAIGDCAQHPAGAPGHLTTAWDQAEALARLLATGRGAYRGTREVVRPRIPGVDLVALPASGAGSGADTTAARQRLTRRDRGAGTAPGPQAPAASPDESGPGPDALPVVHEPRRERGTCATPLPHMPLPSPVEADELLSVHDAGRGRSAELVLRDGALAAATVVGFPHAVAALTQLRDSGDPLPADALSLLLGTGPAPGGLADDAVVCQCNNVTRAALLAAWRAGARSLPELVAATRATTGCGTCAALVETVHAEAAAQGERSGGNGTVAHSLSPAAGHGPVAAGPGRRHPVGPGRVGASRTLLVVGHGMAGHRLVTDLRARDLAGDWHVVVLAEEGRPAYDRLALSAYAAGRTDRQLTLTGHHFLTDPRIDLRLATAAASVDRAARRVVTACGARLCYDALVFATGSRPFVPPVPGHGLPGTFVWRTVDDADAIRANAVPGGPAVVIGGGLLGLEAADALRRLGMRVEVLEAAPWPMAAQLDEDGGAVLARRVRALGIGVRCGVTVAEVVAGPDGRVAAVRTADGGAVPAGLVVYAAGVRPRDELAASAGLETGGRGGFLVDDRCRTADPRIWAVGECAAVEGRCYGLVAPGYRMAEAVVDQLLGVADTAFTGADTSAVLRLPGAEAASFGEASATAPGAIECVRADRRADSYARLVLGADGGTLLGGVLAGDAGAYPLLRPLVGRPLPAAARRAWRAAARDQEPVTKPKE</sequence>
<feature type="domain" description="FAD/NAD(P)-binding" evidence="12">
    <location>
        <begin position="565"/>
        <end position="846"/>
    </location>
</feature>
<dbReference type="PANTHER" id="PTHR43809:SF1">
    <property type="entry name" value="NITRITE REDUCTASE (NADH) LARGE SUBUNIT"/>
    <property type="match status" value="1"/>
</dbReference>
<dbReference type="PRINTS" id="PR00368">
    <property type="entry name" value="FADPNR"/>
</dbReference>
<dbReference type="SUPFAM" id="SSF51905">
    <property type="entry name" value="FAD/NAD(P)-binding domain"/>
    <property type="match status" value="2"/>
</dbReference>
<evidence type="ECO:0000256" key="6">
    <source>
        <dbReference type="ARBA" id="ARBA00022723"/>
    </source>
</evidence>
<dbReference type="Pfam" id="PF04324">
    <property type="entry name" value="Fer2_BFD"/>
    <property type="match status" value="1"/>
</dbReference>
<accession>A0ABW0Z642</accession>
<dbReference type="InterPro" id="IPR052034">
    <property type="entry name" value="NasD-like"/>
</dbReference>
<keyword evidence="6" id="KW-0479">Metal-binding</keyword>
<evidence type="ECO:0000256" key="10">
    <source>
        <dbReference type="SAM" id="MobiDB-lite"/>
    </source>
</evidence>
<organism evidence="13 14">
    <name type="scientific">Streptomyces gamaensis</name>
    <dbReference type="NCBI Taxonomy" id="1763542"/>
    <lineage>
        <taxon>Bacteria</taxon>
        <taxon>Bacillati</taxon>
        <taxon>Actinomycetota</taxon>
        <taxon>Actinomycetes</taxon>
        <taxon>Kitasatosporales</taxon>
        <taxon>Streptomycetaceae</taxon>
        <taxon>Streptomyces</taxon>
    </lineage>
</organism>
<keyword evidence="7" id="KW-0560">Oxidoreductase</keyword>
<feature type="region of interest" description="Disordered" evidence="10">
    <location>
        <begin position="342"/>
        <end position="371"/>
    </location>
</feature>
<feature type="compositionally biased region" description="Low complexity" evidence="10">
    <location>
        <begin position="345"/>
        <end position="356"/>
    </location>
</feature>